<dbReference type="InterPro" id="IPR036890">
    <property type="entry name" value="HATPase_C_sf"/>
</dbReference>
<reference evidence="13" key="1">
    <citation type="journal article" date="2019" name="Int. J. Syst. Evol. Microbiol.">
        <title>The Global Catalogue of Microorganisms (GCM) 10K type strain sequencing project: providing services to taxonomists for standard genome sequencing and annotation.</title>
        <authorList>
            <consortium name="The Broad Institute Genomics Platform"/>
            <consortium name="The Broad Institute Genome Sequencing Center for Infectious Disease"/>
            <person name="Wu L."/>
            <person name="Ma J."/>
        </authorList>
    </citation>
    <scope>NUCLEOTIDE SEQUENCE [LARGE SCALE GENOMIC DNA]</scope>
    <source>
        <strain evidence="13">JCM 17933</strain>
    </source>
</reference>
<name>A0ABP8PZL5_9ACTN</name>
<accession>A0ABP8PZL5</accession>
<dbReference type="Gene3D" id="3.30.565.10">
    <property type="entry name" value="Histidine kinase-like ATPase, C-terminal domain"/>
    <property type="match status" value="1"/>
</dbReference>
<keyword evidence="8" id="KW-0902">Two-component regulatory system</keyword>
<dbReference type="Pfam" id="PF07730">
    <property type="entry name" value="HisKA_3"/>
    <property type="match status" value="1"/>
</dbReference>
<sequence>MARVPSPVPNTALEAVARRRFLLSRWPWRSLGYLLTAAVPVFVAVLPLALLTSPWAVALRLATRDGRPPYGVITSLVALGLLLVVGIGPLVALPLAELERGRLRLVDSRPVASAHRRPPAGGPWPWLRSRYTEAATWRALGYTALLVTVTVALWPAVLLLLLLIGGLVASPLLARDGHPVSLIVGHAGTPTAALPYAIAGLVLLPVTAYLLALLAGAHGAMARALLARGTGERLRAELVEVSRSRARLVGAFEAERRRIERDLHDGAQQRLLSLTLQLGLARLDLPPESPASRSVADAHEQAKQLMVELRELVRGIHPRVLTDRGLPAAIGELADRFHLPVTVTADLPARPPRHVEGTAYFVVAEALTNITKHSGATAASVTVGHDGDVLTVEIHDDGDGGADPRRGTGLTGLADRVAVTDGRMLLSSPDGGPTVLRVELPCSLSEPRSE</sequence>
<evidence type="ECO:0000256" key="5">
    <source>
        <dbReference type="ARBA" id="ARBA00022741"/>
    </source>
</evidence>
<feature type="transmembrane region" description="Helical" evidence="9">
    <location>
        <begin position="193"/>
        <end position="215"/>
    </location>
</feature>
<evidence type="ECO:0000256" key="2">
    <source>
        <dbReference type="ARBA" id="ARBA00012438"/>
    </source>
</evidence>
<keyword evidence="7" id="KW-0067">ATP-binding</keyword>
<feature type="domain" description="Putative sensor" evidence="11">
    <location>
        <begin position="71"/>
        <end position="226"/>
    </location>
</feature>
<dbReference type="InterPro" id="IPR025828">
    <property type="entry name" value="Put_sensor_dom"/>
</dbReference>
<dbReference type="InterPro" id="IPR050482">
    <property type="entry name" value="Sensor_HK_TwoCompSys"/>
</dbReference>
<protein>
    <recommendedName>
        <fullName evidence="2">histidine kinase</fullName>
        <ecNumber evidence="2">2.7.13.3</ecNumber>
    </recommendedName>
</protein>
<feature type="transmembrane region" description="Helical" evidence="9">
    <location>
        <begin position="140"/>
        <end position="173"/>
    </location>
</feature>
<keyword evidence="9" id="KW-0812">Transmembrane</keyword>
<evidence type="ECO:0000256" key="3">
    <source>
        <dbReference type="ARBA" id="ARBA00022553"/>
    </source>
</evidence>
<evidence type="ECO:0000256" key="8">
    <source>
        <dbReference type="ARBA" id="ARBA00023012"/>
    </source>
</evidence>
<dbReference type="EMBL" id="BAABHF010000019">
    <property type="protein sequence ID" value="GAA4495310.1"/>
    <property type="molecule type" value="Genomic_DNA"/>
</dbReference>
<evidence type="ECO:0000256" key="7">
    <source>
        <dbReference type="ARBA" id="ARBA00022840"/>
    </source>
</evidence>
<keyword evidence="13" id="KW-1185">Reference proteome</keyword>
<proteinExistence type="predicted"/>
<dbReference type="Proteomes" id="UP001500503">
    <property type="component" value="Unassembled WGS sequence"/>
</dbReference>
<dbReference type="EC" id="2.7.13.3" evidence="2"/>
<feature type="domain" description="Signal transduction histidine kinase subgroup 3 dimerisation and phosphoacceptor" evidence="10">
    <location>
        <begin position="255"/>
        <end position="321"/>
    </location>
</feature>
<dbReference type="Gene3D" id="1.20.5.1930">
    <property type="match status" value="1"/>
</dbReference>
<keyword evidence="5" id="KW-0547">Nucleotide-binding</keyword>
<keyword evidence="9" id="KW-0472">Membrane</keyword>
<comment type="caution">
    <text evidence="12">The sequence shown here is derived from an EMBL/GenBank/DDBJ whole genome shotgun (WGS) entry which is preliminary data.</text>
</comment>
<dbReference type="InterPro" id="IPR011712">
    <property type="entry name" value="Sig_transdc_His_kin_sub3_dim/P"/>
</dbReference>
<keyword evidence="6 12" id="KW-0418">Kinase</keyword>
<evidence type="ECO:0000313" key="13">
    <source>
        <dbReference type="Proteomes" id="UP001500503"/>
    </source>
</evidence>
<feature type="transmembrane region" description="Helical" evidence="9">
    <location>
        <begin position="28"/>
        <end position="50"/>
    </location>
</feature>
<evidence type="ECO:0000259" key="10">
    <source>
        <dbReference type="Pfam" id="PF07730"/>
    </source>
</evidence>
<evidence type="ECO:0000256" key="6">
    <source>
        <dbReference type="ARBA" id="ARBA00022777"/>
    </source>
</evidence>
<organism evidence="12 13">
    <name type="scientific">Actinoallomurus oryzae</name>
    <dbReference type="NCBI Taxonomy" id="502180"/>
    <lineage>
        <taxon>Bacteria</taxon>
        <taxon>Bacillati</taxon>
        <taxon>Actinomycetota</taxon>
        <taxon>Actinomycetes</taxon>
        <taxon>Streptosporangiales</taxon>
        <taxon>Thermomonosporaceae</taxon>
        <taxon>Actinoallomurus</taxon>
    </lineage>
</organism>
<keyword evidence="3" id="KW-0597">Phosphoprotein</keyword>
<dbReference type="SUPFAM" id="SSF55874">
    <property type="entry name" value="ATPase domain of HSP90 chaperone/DNA topoisomerase II/histidine kinase"/>
    <property type="match status" value="1"/>
</dbReference>
<evidence type="ECO:0000313" key="12">
    <source>
        <dbReference type="EMBL" id="GAA4495310.1"/>
    </source>
</evidence>
<dbReference type="Pfam" id="PF13796">
    <property type="entry name" value="Sensor"/>
    <property type="match status" value="1"/>
</dbReference>
<comment type="catalytic activity">
    <reaction evidence="1">
        <text>ATP + protein L-histidine = ADP + protein N-phospho-L-histidine.</text>
        <dbReference type="EC" id="2.7.13.3"/>
    </reaction>
</comment>
<feature type="transmembrane region" description="Helical" evidence="9">
    <location>
        <begin position="70"/>
        <end position="95"/>
    </location>
</feature>
<dbReference type="PANTHER" id="PTHR24421">
    <property type="entry name" value="NITRATE/NITRITE SENSOR PROTEIN NARX-RELATED"/>
    <property type="match status" value="1"/>
</dbReference>
<keyword evidence="4" id="KW-0808">Transferase</keyword>
<evidence type="ECO:0000259" key="11">
    <source>
        <dbReference type="Pfam" id="PF13796"/>
    </source>
</evidence>
<evidence type="ECO:0000256" key="4">
    <source>
        <dbReference type="ARBA" id="ARBA00022679"/>
    </source>
</evidence>
<evidence type="ECO:0000256" key="1">
    <source>
        <dbReference type="ARBA" id="ARBA00000085"/>
    </source>
</evidence>
<gene>
    <name evidence="12" type="ORF">GCM10023191_035840</name>
</gene>
<dbReference type="PANTHER" id="PTHR24421:SF10">
    <property type="entry name" value="NITRATE_NITRITE SENSOR PROTEIN NARQ"/>
    <property type="match status" value="1"/>
</dbReference>
<dbReference type="GO" id="GO:0016301">
    <property type="term" value="F:kinase activity"/>
    <property type="evidence" value="ECO:0007669"/>
    <property type="project" value="UniProtKB-KW"/>
</dbReference>
<keyword evidence="9" id="KW-1133">Transmembrane helix</keyword>
<dbReference type="CDD" id="cd16917">
    <property type="entry name" value="HATPase_UhpB-NarQ-NarX-like"/>
    <property type="match status" value="1"/>
</dbReference>
<evidence type="ECO:0000256" key="9">
    <source>
        <dbReference type="SAM" id="Phobius"/>
    </source>
</evidence>